<feature type="chain" id="PRO_5037218367" description="DUF6377 domain-containing protein" evidence="3">
    <location>
        <begin position="20"/>
        <end position="536"/>
    </location>
</feature>
<protein>
    <recommendedName>
        <fullName evidence="4">DUF6377 domain-containing protein</fullName>
    </recommendedName>
</protein>
<gene>
    <name evidence="5" type="ORF">GCM10011425_05990</name>
</gene>
<proteinExistence type="predicted"/>
<evidence type="ECO:0000259" key="4">
    <source>
        <dbReference type="Pfam" id="PF19904"/>
    </source>
</evidence>
<keyword evidence="3" id="KW-0732">Signal</keyword>
<keyword evidence="1" id="KW-0175">Coiled coil</keyword>
<evidence type="ECO:0000256" key="3">
    <source>
        <dbReference type="SAM" id="SignalP"/>
    </source>
</evidence>
<organism evidence="5 6">
    <name type="scientific">Mucilaginibacter galii</name>
    <dbReference type="NCBI Taxonomy" id="2005073"/>
    <lineage>
        <taxon>Bacteria</taxon>
        <taxon>Pseudomonadati</taxon>
        <taxon>Bacteroidota</taxon>
        <taxon>Sphingobacteriia</taxon>
        <taxon>Sphingobacteriales</taxon>
        <taxon>Sphingobacteriaceae</taxon>
        <taxon>Mucilaginibacter</taxon>
    </lineage>
</organism>
<feature type="domain" description="DUF6377" evidence="4">
    <location>
        <begin position="255"/>
        <end position="494"/>
    </location>
</feature>
<keyword evidence="2" id="KW-1133">Transmembrane helix</keyword>
<feature type="signal peptide" evidence="3">
    <location>
        <begin position="1"/>
        <end position="19"/>
    </location>
</feature>
<dbReference type="SUPFAM" id="SSF48452">
    <property type="entry name" value="TPR-like"/>
    <property type="match status" value="1"/>
</dbReference>
<dbReference type="Proteomes" id="UP000662074">
    <property type="component" value="Unassembled WGS sequence"/>
</dbReference>
<dbReference type="InterPro" id="IPR011990">
    <property type="entry name" value="TPR-like_helical_dom_sf"/>
</dbReference>
<dbReference type="AlphaFoldDB" id="A0A917N1U4"/>
<dbReference type="InterPro" id="IPR045957">
    <property type="entry name" value="DUF6377"/>
</dbReference>
<dbReference type="Gene3D" id="1.25.40.10">
    <property type="entry name" value="Tetratricopeptide repeat domain"/>
    <property type="match status" value="1"/>
</dbReference>
<accession>A0A917N1U4</accession>
<sequence length="536" mass="62098">MRRYLSVLLLLLISLGAFAGDNNWLEKLKTEIDRKNTYDKTKEYKLRRLKMQLSSAPAQNADRQFTICSQIYEEYKAYQYDSASVYVNRMQVLGNRLNDRSKQYYSKVKTAFILLSSGMFKEAFDNVKGIDARYLDDSARFEYYSVLTRANYDVATYDNDRNFSPRYNAEANRYIDSAIAISKPNSYNKLYLTGYKNLKNKQYAAAEAVFLNLLKTHQLDKHEFAIVASTLSDLYISTGRNSKSIDLLAQAAVADVQSSTKETVALFWLAQQLYKNGDSKNAYAFIQQAMADAEFYGARQRQFQISTVLPIVAAQELNDSEKARTRFLIYLVVITVLASLIVLFAIILFKQLKKVQAKEKIIEDKNRELESINEKLLEDARIKEDYIGYFFNAISGYILKLEKLKHSIDTKLSIKKYDDIQITINKINIKKEREDLFYTFDHVFLRIFPNFITAFNALLPEKEQIWPKEHEVLTTDLRIFALMRLGISDPEAVANILEYSEKTIYVYKMRIKAKALIHGEEFDQRIMAIKAVDTPK</sequence>
<dbReference type="RefSeq" id="WP_188413641.1">
    <property type="nucleotide sequence ID" value="NZ_BMDO01000001.1"/>
</dbReference>
<dbReference type="Pfam" id="PF19904">
    <property type="entry name" value="DUF6377"/>
    <property type="match status" value="1"/>
</dbReference>
<evidence type="ECO:0000256" key="2">
    <source>
        <dbReference type="SAM" id="Phobius"/>
    </source>
</evidence>
<reference evidence="5" key="2">
    <citation type="submission" date="2020-09" db="EMBL/GenBank/DDBJ databases">
        <authorList>
            <person name="Sun Q."/>
            <person name="Sedlacek I."/>
        </authorList>
    </citation>
    <scope>NUCLEOTIDE SEQUENCE</scope>
    <source>
        <strain evidence="5">CCM 8711</strain>
    </source>
</reference>
<keyword evidence="2" id="KW-0812">Transmembrane</keyword>
<evidence type="ECO:0000313" key="5">
    <source>
        <dbReference type="EMBL" id="GGI49387.1"/>
    </source>
</evidence>
<name>A0A917N1U4_9SPHI</name>
<feature type="transmembrane region" description="Helical" evidence="2">
    <location>
        <begin position="327"/>
        <end position="349"/>
    </location>
</feature>
<feature type="coiled-coil region" evidence="1">
    <location>
        <begin position="352"/>
        <end position="379"/>
    </location>
</feature>
<comment type="caution">
    <text evidence="5">The sequence shown here is derived from an EMBL/GenBank/DDBJ whole genome shotgun (WGS) entry which is preliminary data.</text>
</comment>
<keyword evidence="6" id="KW-1185">Reference proteome</keyword>
<evidence type="ECO:0000256" key="1">
    <source>
        <dbReference type="SAM" id="Coils"/>
    </source>
</evidence>
<keyword evidence="2" id="KW-0472">Membrane</keyword>
<evidence type="ECO:0000313" key="6">
    <source>
        <dbReference type="Proteomes" id="UP000662074"/>
    </source>
</evidence>
<reference evidence="5" key="1">
    <citation type="journal article" date="2014" name="Int. J. Syst. Evol. Microbiol.">
        <title>Complete genome sequence of Corynebacterium casei LMG S-19264T (=DSM 44701T), isolated from a smear-ripened cheese.</title>
        <authorList>
            <consortium name="US DOE Joint Genome Institute (JGI-PGF)"/>
            <person name="Walter F."/>
            <person name="Albersmeier A."/>
            <person name="Kalinowski J."/>
            <person name="Ruckert C."/>
        </authorList>
    </citation>
    <scope>NUCLEOTIDE SEQUENCE</scope>
    <source>
        <strain evidence="5">CCM 8711</strain>
    </source>
</reference>
<dbReference type="EMBL" id="BMDO01000001">
    <property type="protein sequence ID" value="GGI49387.1"/>
    <property type="molecule type" value="Genomic_DNA"/>
</dbReference>